<evidence type="ECO:0000313" key="4">
    <source>
        <dbReference type="WBParaSite" id="HNAJ_0000242901-mRNA-1"/>
    </source>
</evidence>
<reference evidence="4" key="1">
    <citation type="submission" date="2017-02" db="UniProtKB">
        <authorList>
            <consortium name="WormBaseParasite"/>
        </authorList>
    </citation>
    <scope>IDENTIFICATION</scope>
</reference>
<evidence type="ECO:0000313" key="3">
    <source>
        <dbReference type="Proteomes" id="UP000278807"/>
    </source>
</evidence>
<evidence type="ECO:0000256" key="1">
    <source>
        <dbReference type="SAM" id="Phobius"/>
    </source>
</evidence>
<keyword evidence="3" id="KW-1185">Reference proteome</keyword>
<proteinExistence type="predicted"/>
<gene>
    <name evidence="2" type="ORF">HNAJ_LOCUS2428</name>
</gene>
<feature type="transmembrane region" description="Helical" evidence="1">
    <location>
        <begin position="6"/>
        <end position="30"/>
    </location>
</feature>
<name>A0A0R3T5U1_RODNA</name>
<evidence type="ECO:0000313" key="2">
    <source>
        <dbReference type="EMBL" id="VDN98287.1"/>
    </source>
</evidence>
<dbReference type="AlphaFoldDB" id="A0A0R3T5U1"/>
<sequence>MISIGMPMIRIVATVLTAVFGSIMTGLFHWNEAGLRKRHHWCSSAVCLLLPYYIDNDDDIDYYHNSSNNTSCNDYEKGIRPSVANGFYGVVGIEVIHIIRSMTSSRLDCF</sequence>
<reference evidence="2 3" key="2">
    <citation type="submission" date="2018-11" db="EMBL/GenBank/DDBJ databases">
        <authorList>
            <consortium name="Pathogen Informatics"/>
        </authorList>
    </citation>
    <scope>NUCLEOTIDE SEQUENCE [LARGE SCALE GENOMIC DNA]</scope>
</reference>
<keyword evidence="1" id="KW-0812">Transmembrane</keyword>
<keyword evidence="1" id="KW-1133">Transmembrane helix</keyword>
<dbReference type="EMBL" id="UZAE01001181">
    <property type="protein sequence ID" value="VDN98287.1"/>
    <property type="molecule type" value="Genomic_DNA"/>
</dbReference>
<dbReference type="WBParaSite" id="HNAJ_0000242901-mRNA-1">
    <property type="protein sequence ID" value="HNAJ_0000242901-mRNA-1"/>
    <property type="gene ID" value="HNAJ_0000242901"/>
</dbReference>
<protein>
    <submittedName>
        <fullName evidence="4">Secreted protein</fullName>
    </submittedName>
</protein>
<dbReference type="Proteomes" id="UP000278807">
    <property type="component" value="Unassembled WGS sequence"/>
</dbReference>
<accession>A0A0R3T5U1</accession>
<organism evidence="4">
    <name type="scientific">Rodentolepis nana</name>
    <name type="common">Dwarf tapeworm</name>
    <name type="synonym">Hymenolepis nana</name>
    <dbReference type="NCBI Taxonomy" id="102285"/>
    <lineage>
        <taxon>Eukaryota</taxon>
        <taxon>Metazoa</taxon>
        <taxon>Spiralia</taxon>
        <taxon>Lophotrochozoa</taxon>
        <taxon>Platyhelminthes</taxon>
        <taxon>Cestoda</taxon>
        <taxon>Eucestoda</taxon>
        <taxon>Cyclophyllidea</taxon>
        <taxon>Hymenolepididae</taxon>
        <taxon>Rodentolepis</taxon>
    </lineage>
</organism>
<keyword evidence="1" id="KW-0472">Membrane</keyword>